<dbReference type="PANTHER" id="PTHR47506:SF6">
    <property type="entry name" value="HTH-TYPE TRANSCRIPTIONAL REPRESSOR NEMR"/>
    <property type="match status" value="1"/>
</dbReference>
<evidence type="ECO:0000256" key="1">
    <source>
        <dbReference type="ARBA" id="ARBA00023015"/>
    </source>
</evidence>
<evidence type="ECO:0000259" key="5">
    <source>
        <dbReference type="PROSITE" id="PS50977"/>
    </source>
</evidence>
<dbReference type="EMBL" id="CAJB01000155">
    <property type="protein sequence ID" value="CCH77915.1"/>
    <property type="molecule type" value="Genomic_DNA"/>
</dbReference>
<dbReference type="Proteomes" id="UP000035721">
    <property type="component" value="Unassembled WGS sequence"/>
</dbReference>
<dbReference type="Pfam" id="PF00440">
    <property type="entry name" value="TetR_N"/>
    <property type="match status" value="1"/>
</dbReference>
<reference evidence="6 7" key="1">
    <citation type="journal article" date="2013" name="ISME J.">
        <title>A metabolic model for members of the genus Tetrasphaera involved in enhanced biological phosphorus removal.</title>
        <authorList>
            <person name="Kristiansen R."/>
            <person name="Nguyen H.T.T."/>
            <person name="Saunders A.M."/>
            <person name="Nielsen J.L."/>
            <person name="Wimmer R."/>
            <person name="Le V.Q."/>
            <person name="McIlroy S.J."/>
            <person name="Petrovski S."/>
            <person name="Seviour R.J."/>
            <person name="Calteau A."/>
            <person name="Nielsen K.L."/>
            <person name="Nielsen P.H."/>
        </authorList>
    </citation>
    <scope>NUCLEOTIDE SEQUENCE [LARGE SCALE GENOMIC DNA]</scope>
    <source>
        <strain evidence="6 7">T1-X7</strain>
    </source>
</reference>
<dbReference type="PROSITE" id="PS50977">
    <property type="entry name" value="HTH_TETR_2"/>
    <property type="match status" value="1"/>
</dbReference>
<evidence type="ECO:0000313" key="7">
    <source>
        <dbReference type="Proteomes" id="UP000035721"/>
    </source>
</evidence>
<evidence type="ECO:0000256" key="4">
    <source>
        <dbReference type="PROSITE-ProRule" id="PRU00335"/>
    </source>
</evidence>
<dbReference type="PANTHER" id="PTHR47506">
    <property type="entry name" value="TRANSCRIPTIONAL REGULATORY PROTEIN"/>
    <property type="match status" value="1"/>
</dbReference>
<keyword evidence="7" id="KW-1185">Reference proteome</keyword>
<evidence type="ECO:0000256" key="3">
    <source>
        <dbReference type="ARBA" id="ARBA00023163"/>
    </source>
</evidence>
<organism evidence="6 7">
    <name type="scientific">Nostocoides japonicum T1-X7</name>
    <dbReference type="NCBI Taxonomy" id="1194083"/>
    <lineage>
        <taxon>Bacteria</taxon>
        <taxon>Bacillati</taxon>
        <taxon>Actinomycetota</taxon>
        <taxon>Actinomycetes</taxon>
        <taxon>Micrococcales</taxon>
        <taxon>Intrasporangiaceae</taxon>
        <taxon>Nostocoides</taxon>
    </lineage>
</organism>
<dbReference type="GO" id="GO:0003677">
    <property type="term" value="F:DNA binding"/>
    <property type="evidence" value="ECO:0007669"/>
    <property type="project" value="UniProtKB-UniRule"/>
</dbReference>
<feature type="domain" description="HTH tetR-type" evidence="5">
    <location>
        <begin position="6"/>
        <end position="66"/>
    </location>
</feature>
<dbReference type="SUPFAM" id="SSF46689">
    <property type="entry name" value="Homeodomain-like"/>
    <property type="match status" value="1"/>
</dbReference>
<dbReference type="InterPro" id="IPR001647">
    <property type="entry name" value="HTH_TetR"/>
</dbReference>
<dbReference type="InterPro" id="IPR036271">
    <property type="entry name" value="Tet_transcr_reg_TetR-rel_C_sf"/>
</dbReference>
<dbReference type="InterPro" id="IPR009057">
    <property type="entry name" value="Homeodomain-like_sf"/>
</dbReference>
<proteinExistence type="predicted"/>
<gene>
    <name evidence="6" type="ORF">BN12_2380008</name>
</gene>
<dbReference type="PRINTS" id="PR00455">
    <property type="entry name" value="HTHTETR"/>
</dbReference>
<evidence type="ECO:0000313" key="6">
    <source>
        <dbReference type="EMBL" id="CCH77915.1"/>
    </source>
</evidence>
<sequence>MPRDGSATRERILETAERLVIDNGFAATSVDRVIAESHSSKGSFFHHFASKNDLARALVERYAAADVAHLHAALEHARAATDDPAKRVVAFLSYFENDADAIMSAQSSCLYVSILTERDLVLDGTSGQIEEAVVAWRDGFAELLRAALPGRTPAGVDIDVDALSDHVFVTFEGAFLLCRSTGDSGHMHRQLTVLRHLMEALLGAVAATPPRRRRAGTPSRH</sequence>
<evidence type="ECO:0000256" key="2">
    <source>
        <dbReference type="ARBA" id="ARBA00023125"/>
    </source>
</evidence>
<dbReference type="PROSITE" id="PS01081">
    <property type="entry name" value="HTH_TETR_1"/>
    <property type="match status" value="1"/>
</dbReference>
<accession>A0A077M130</accession>
<keyword evidence="2 4" id="KW-0238">DNA-binding</keyword>
<keyword evidence="3" id="KW-0804">Transcription</keyword>
<feature type="DNA-binding region" description="H-T-H motif" evidence="4">
    <location>
        <begin position="29"/>
        <end position="48"/>
    </location>
</feature>
<name>A0A077M130_9MICO</name>
<dbReference type="AlphaFoldDB" id="A0A077M130"/>
<protein>
    <submittedName>
        <fullName evidence="6">Putative Transcriptional regulator, TetR family</fullName>
    </submittedName>
</protein>
<dbReference type="InterPro" id="IPR023772">
    <property type="entry name" value="DNA-bd_HTH_TetR-type_CS"/>
</dbReference>
<dbReference type="Gene3D" id="1.10.357.10">
    <property type="entry name" value="Tetracycline Repressor, domain 2"/>
    <property type="match status" value="1"/>
</dbReference>
<dbReference type="RefSeq" id="WP_048554862.1">
    <property type="nucleotide sequence ID" value="NZ_HF570958.1"/>
</dbReference>
<keyword evidence="1" id="KW-0805">Transcription regulation</keyword>
<comment type="caution">
    <text evidence="6">The sequence shown here is derived from an EMBL/GenBank/DDBJ whole genome shotgun (WGS) entry which is preliminary data.</text>
</comment>
<dbReference type="SUPFAM" id="SSF48498">
    <property type="entry name" value="Tetracyclin repressor-like, C-terminal domain"/>
    <property type="match status" value="1"/>
</dbReference>